<dbReference type="Gene3D" id="3.20.20.80">
    <property type="entry name" value="Glycosidases"/>
    <property type="match status" value="1"/>
</dbReference>
<evidence type="ECO:0000256" key="2">
    <source>
        <dbReference type="ARBA" id="ARBA00022801"/>
    </source>
</evidence>
<accession>A0A1B7HL55</accession>
<dbReference type="Proteomes" id="UP000078286">
    <property type="component" value="Unassembled WGS sequence"/>
</dbReference>
<feature type="active site" description="Nucleophile" evidence="4">
    <location>
        <position position="396"/>
    </location>
</feature>
<keyword evidence="3 6" id="KW-0326">Glycosidase</keyword>
<reference evidence="7 8" key="1">
    <citation type="submission" date="2016-04" db="EMBL/GenBank/DDBJ databases">
        <title>ATOL: Assembling a taxonomically balanced genome-scale reconstruction of the evolutionary history of the Enterobacteriaceae.</title>
        <authorList>
            <person name="Plunkett G.III."/>
            <person name="Neeno-Eckwall E.C."/>
            <person name="Glasner J.D."/>
            <person name="Perna N.T."/>
        </authorList>
    </citation>
    <scope>NUCLEOTIDE SEQUENCE [LARGE SCALE GENOMIC DNA]</scope>
    <source>
        <strain evidence="7 8">ATCC 51607</strain>
    </source>
</reference>
<dbReference type="EC" id="3.2.1.86" evidence="7"/>
<evidence type="ECO:0000256" key="3">
    <source>
        <dbReference type="ARBA" id="ARBA00023295"/>
    </source>
</evidence>
<dbReference type="PRINTS" id="PR00131">
    <property type="entry name" value="GLHYDRLASE1"/>
</dbReference>
<organism evidence="7 8">
    <name type="scientific">Buttiauxella noackiae ATCC 51607</name>
    <dbReference type="NCBI Taxonomy" id="1354255"/>
    <lineage>
        <taxon>Bacteria</taxon>
        <taxon>Pseudomonadati</taxon>
        <taxon>Pseudomonadota</taxon>
        <taxon>Gammaproteobacteria</taxon>
        <taxon>Enterobacterales</taxon>
        <taxon>Enterobacteriaceae</taxon>
        <taxon>Buttiauxella</taxon>
    </lineage>
</organism>
<gene>
    <name evidence="7" type="ORF">M979_2765</name>
</gene>
<proteinExistence type="inferred from homology"/>
<evidence type="ECO:0000256" key="5">
    <source>
        <dbReference type="RuleBase" id="RU003690"/>
    </source>
</evidence>
<dbReference type="SUPFAM" id="SSF51445">
    <property type="entry name" value="(Trans)glycosidases"/>
    <property type="match status" value="1"/>
</dbReference>
<evidence type="ECO:0000256" key="1">
    <source>
        <dbReference type="ARBA" id="ARBA00010838"/>
    </source>
</evidence>
<sequence>MHCHFVMYSTLFLALTVRLQNMKKLTLPKDFLWGGAVAAHQVEGGWNKEGKGPSICDVLTGGAHGVPREITQEVIPGKYYPNHEAIDFHGRYKEDIALFAEMGFKCFRTSIAWTRIFPKGDELQPNEEGLKFYDDMFDELLKYNIEPVITLSHFEMPHYLVTEYGGWTNRKVVDFFVRFAEVVFERYKSKVKYWMTFNEINNQRNWRAPLFGYCCSGVVYTEHDNPEEVMYQVLHHQFVASAMAVKIGHRINPEMQIGCMLAMVPLYPFSCKPEDQMYAQESMRERYVFTDVQLRGYYPSYVLNEWERREFNIKMEAGDEQILREGVCDYLGFSYYMTNAVKAEGGSGDALSGFQGSVPNPHVKASDWGWQIDPVGLRYALCELYERYQKPLFIVENGFGAYDKVEEDGSINDDYRIDYLKAHVSEMMKAVTYDGVDLMGYTPWGCIDCVSFTTGQYSKRYGFIYVNKHDDGTGDMSRSRKKSFNWYKEVISSNGENL</sequence>
<dbReference type="InterPro" id="IPR001360">
    <property type="entry name" value="Glyco_hydro_1"/>
</dbReference>
<dbReference type="Pfam" id="PF00232">
    <property type="entry name" value="Glyco_hydro_1"/>
    <property type="match status" value="1"/>
</dbReference>
<keyword evidence="2 6" id="KW-0378">Hydrolase</keyword>
<evidence type="ECO:0000313" key="8">
    <source>
        <dbReference type="Proteomes" id="UP000078286"/>
    </source>
</evidence>
<dbReference type="PROSITE" id="PS00653">
    <property type="entry name" value="GLYCOSYL_HYDROL_F1_2"/>
    <property type="match status" value="1"/>
</dbReference>
<dbReference type="PATRIC" id="fig|1354255.3.peg.2845"/>
<dbReference type="GO" id="GO:0016052">
    <property type="term" value="P:carbohydrate catabolic process"/>
    <property type="evidence" value="ECO:0007669"/>
    <property type="project" value="TreeGrafter"/>
</dbReference>
<name>A0A1B7HL55_9ENTR</name>
<dbReference type="EC" id="3.2.1.-" evidence="7"/>
<evidence type="ECO:0000313" key="7">
    <source>
        <dbReference type="EMBL" id="OAT16355.1"/>
    </source>
</evidence>
<protein>
    <submittedName>
        <fullName evidence="7">6-phospho-beta-glucosidase</fullName>
        <ecNumber evidence="7">3.2.1.-</ecNumber>
        <ecNumber evidence="7">3.2.1.86</ecNumber>
    </submittedName>
</protein>
<evidence type="ECO:0000256" key="4">
    <source>
        <dbReference type="PROSITE-ProRule" id="PRU10055"/>
    </source>
</evidence>
<dbReference type="AlphaFoldDB" id="A0A1B7HL55"/>
<keyword evidence="8" id="KW-1185">Reference proteome</keyword>
<dbReference type="PROSITE" id="PS00572">
    <property type="entry name" value="GLYCOSYL_HYDROL_F1_1"/>
    <property type="match status" value="1"/>
</dbReference>
<dbReference type="EMBL" id="LXEO01000043">
    <property type="protein sequence ID" value="OAT16355.1"/>
    <property type="molecule type" value="Genomic_DNA"/>
</dbReference>
<comment type="caution">
    <text evidence="7">The sequence shown here is derived from an EMBL/GenBank/DDBJ whole genome shotgun (WGS) entry which is preliminary data.</text>
</comment>
<comment type="similarity">
    <text evidence="1 5">Belongs to the glycosyl hydrolase 1 family.</text>
</comment>
<dbReference type="InterPro" id="IPR033132">
    <property type="entry name" value="GH_1_N_CS"/>
</dbReference>
<dbReference type="NCBIfam" id="NF011589">
    <property type="entry name" value="PRK15014.1"/>
    <property type="match status" value="1"/>
</dbReference>
<dbReference type="GO" id="GO:0005829">
    <property type="term" value="C:cytosol"/>
    <property type="evidence" value="ECO:0007669"/>
    <property type="project" value="TreeGrafter"/>
</dbReference>
<dbReference type="InterPro" id="IPR017853">
    <property type="entry name" value="GH"/>
</dbReference>
<dbReference type="PANTHER" id="PTHR10353:SF122">
    <property type="entry name" value="6-PHOSPHO-BETA-GLUCOSIDASE ASCB-RELATED"/>
    <property type="match status" value="1"/>
</dbReference>
<dbReference type="NCBIfam" id="NF007154">
    <property type="entry name" value="PRK09589.1"/>
    <property type="match status" value="1"/>
</dbReference>
<dbReference type="GO" id="GO:0008706">
    <property type="term" value="F:6-phospho-beta-glucosidase activity"/>
    <property type="evidence" value="ECO:0007669"/>
    <property type="project" value="UniProtKB-EC"/>
</dbReference>
<dbReference type="FunFam" id="3.20.20.80:FF:000004">
    <property type="entry name" value="Beta-glucosidase 6-phospho-beta-glucosidase"/>
    <property type="match status" value="1"/>
</dbReference>
<dbReference type="InterPro" id="IPR018120">
    <property type="entry name" value="Glyco_hydro_1_AS"/>
</dbReference>
<evidence type="ECO:0000256" key="6">
    <source>
        <dbReference type="RuleBase" id="RU004468"/>
    </source>
</evidence>
<dbReference type="PANTHER" id="PTHR10353">
    <property type="entry name" value="GLYCOSYL HYDROLASE"/>
    <property type="match status" value="1"/>
</dbReference>